<accession>A0A6I3S220</accession>
<evidence type="ECO:0000259" key="1">
    <source>
        <dbReference type="Pfam" id="PF04536"/>
    </source>
</evidence>
<evidence type="ECO:0000313" key="2">
    <source>
        <dbReference type="EMBL" id="MTU42039.1"/>
    </source>
</evidence>
<comment type="caution">
    <text evidence="2">The sequence shown here is derived from an EMBL/GenBank/DDBJ whole genome shotgun (WGS) entry which is preliminary data.</text>
</comment>
<gene>
    <name evidence="2" type="ORF">GMD42_00015</name>
</gene>
<dbReference type="EMBL" id="WNCL01000001">
    <property type="protein sequence ID" value="MTU42039.1"/>
    <property type="molecule type" value="Genomic_DNA"/>
</dbReference>
<feature type="domain" description="TPM" evidence="1">
    <location>
        <begin position="25"/>
        <end position="142"/>
    </location>
</feature>
<dbReference type="Proteomes" id="UP000462362">
    <property type="component" value="Unassembled WGS sequence"/>
</dbReference>
<dbReference type="Pfam" id="PF04536">
    <property type="entry name" value="TPM_phosphatase"/>
    <property type="match status" value="1"/>
</dbReference>
<evidence type="ECO:0000313" key="3">
    <source>
        <dbReference type="Proteomes" id="UP000462362"/>
    </source>
</evidence>
<dbReference type="InterPro" id="IPR007621">
    <property type="entry name" value="TPM_dom"/>
</dbReference>
<reference evidence="2 3" key="1">
    <citation type="journal article" date="2019" name="Nat. Med.">
        <title>A library of human gut bacterial isolates paired with longitudinal multiomics data enables mechanistic microbiome research.</title>
        <authorList>
            <person name="Poyet M."/>
            <person name="Groussin M."/>
            <person name="Gibbons S.M."/>
            <person name="Avila-Pacheco J."/>
            <person name="Jiang X."/>
            <person name="Kearney S.M."/>
            <person name="Perrotta A.R."/>
            <person name="Berdy B."/>
            <person name="Zhao S."/>
            <person name="Lieberman T.D."/>
            <person name="Swanson P.K."/>
            <person name="Smith M."/>
            <person name="Roesemann S."/>
            <person name="Alexander J.E."/>
            <person name="Rich S.A."/>
            <person name="Livny J."/>
            <person name="Vlamakis H."/>
            <person name="Clish C."/>
            <person name="Bullock K."/>
            <person name="Deik A."/>
            <person name="Scott J."/>
            <person name="Pierce K.A."/>
            <person name="Xavier R.J."/>
            <person name="Alm E.J."/>
        </authorList>
    </citation>
    <scope>NUCLEOTIDE SEQUENCE [LARGE SCALE GENOMIC DNA]</scope>
    <source>
        <strain evidence="2 3">BIOML-A2</strain>
    </source>
</reference>
<sequence>MSIGRILKHWVMSPVPVTLAFPQSSLDAVTKCIEECEQQTSAEFRLIIERSIPSKGLRENITDAQRAKELFGRYGVWDTEDNNGVLIYLNLSDRAIEIYLDRGAAREVAQTQLDDIVKQMGIAFADKKFVEGVCQAFRSLAAILSKPFPNKPVQDPVPNTPVVL</sequence>
<dbReference type="PANTHER" id="PTHR30373">
    <property type="entry name" value="UPF0603 PROTEIN YGCG"/>
    <property type="match status" value="1"/>
</dbReference>
<dbReference type="Gene3D" id="3.10.310.50">
    <property type="match status" value="1"/>
</dbReference>
<dbReference type="AlphaFoldDB" id="A0A6I3S220"/>
<dbReference type="PANTHER" id="PTHR30373:SF8">
    <property type="entry name" value="BLL7265 PROTEIN"/>
    <property type="match status" value="1"/>
</dbReference>
<name>A0A6I3S220_9BURK</name>
<organism evidence="2 3">
    <name type="scientific">Parasutterella excrementihominis</name>
    <dbReference type="NCBI Taxonomy" id="487175"/>
    <lineage>
        <taxon>Bacteria</taxon>
        <taxon>Pseudomonadati</taxon>
        <taxon>Pseudomonadota</taxon>
        <taxon>Betaproteobacteria</taxon>
        <taxon>Burkholderiales</taxon>
        <taxon>Sutterellaceae</taxon>
        <taxon>Parasutterella</taxon>
    </lineage>
</organism>
<protein>
    <recommendedName>
        <fullName evidence="1">TPM domain-containing protein</fullName>
    </recommendedName>
</protein>
<proteinExistence type="predicted"/>
<dbReference type="RefSeq" id="WP_155165158.1">
    <property type="nucleotide sequence ID" value="NZ_DBGEHT010000041.1"/>
</dbReference>